<proteinExistence type="predicted"/>
<protein>
    <submittedName>
        <fullName evidence="3">SGNH/GDSL hydrolase family protein</fullName>
    </submittedName>
</protein>
<dbReference type="EMBL" id="JBBGZA010000001">
    <property type="protein sequence ID" value="MEJ5094660.1"/>
    <property type="molecule type" value="Genomic_DNA"/>
</dbReference>
<feature type="chain" id="PRO_5046434643" evidence="1">
    <location>
        <begin position="24"/>
        <end position="410"/>
    </location>
</feature>
<dbReference type="InterPro" id="IPR013830">
    <property type="entry name" value="SGNH_hydro"/>
</dbReference>
<dbReference type="PANTHER" id="PTHR43784">
    <property type="entry name" value="GDSL-LIKE LIPASE/ACYLHYDROLASE, PUTATIVE (AFU_ORTHOLOGUE AFUA_2G00820)-RELATED"/>
    <property type="match status" value="1"/>
</dbReference>
<comment type="caution">
    <text evidence="3">The sequence shown here is derived from an EMBL/GenBank/DDBJ whole genome shotgun (WGS) entry which is preliminary data.</text>
</comment>
<keyword evidence="3" id="KW-0378">Hydrolase</keyword>
<dbReference type="SUPFAM" id="SSF52266">
    <property type="entry name" value="SGNH hydrolase"/>
    <property type="match status" value="1"/>
</dbReference>
<name>A0ABU8Q621_9SPHN</name>
<dbReference type="Pfam" id="PF13472">
    <property type="entry name" value="Lipase_GDSL_2"/>
    <property type="match status" value="1"/>
</dbReference>
<feature type="signal peptide" evidence="1">
    <location>
        <begin position="1"/>
        <end position="23"/>
    </location>
</feature>
<accession>A0ABU8Q621</accession>
<evidence type="ECO:0000313" key="3">
    <source>
        <dbReference type="EMBL" id="MEJ5094660.1"/>
    </source>
</evidence>
<sequence>MATAWKTTIAAAALLLAGGAADARTSATRWIATWGSAQMIPEGENALPADATHAVTLRQVVRLSAGGGEIRVRFSNRFGTRPLPIGAAQVARAARPGTPRIEGGVALTFSGHADAVIPAGAEIYSDPVSLNLAPGADLAISLYLPEAPEPQTGHPGARATSFLLTGQHVADTDLPGARPTTRWYLIADVEVAAATNVGTVVAIGDSITDGYGVEPERNTRWTDVFAQRLRSEARTRGIGVVNAGIGGNRILLDGLGPNLMARFDRDVIARSGVRWAIVLEGINDLGTLTRDAPATPEQHRALVRQITAAYRQLAERAHAHGIKLIGGTVMPFGGNSYYHPAPELEAARQEINRFIRTSGTFDAVIDFDKVMRDPAQPDRLAPALDSGDHLHPSEAGYRKMGEAVPLGLFS</sequence>
<dbReference type="PANTHER" id="PTHR43784:SF2">
    <property type="entry name" value="GDSL-LIKE LIPASE_ACYLHYDROLASE, PUTATIVE (AFU_ORTHOLOGUE AFUA_2G00820)-RELATED"/>
    <property type="match status" value="1"/>
</dbReference>
<evidence type="ECO:0000313" key="4">
    <source>
        <dbReference type="Proteomes" id="UP001380365"/>
    </source>
</evidence>
<dbReference type="RefSeq" id="WP_204991345.1">
    <property type="nucleotide sequence ID" value="NZ_JBBGZA010000001.1"/>
</dbReference>
<dbReference type="GO" id="GO:0016787">
    <property type="term" value="F:hydrolase activity"/>
    <property type="evidence" value="ECO:0007669"/>
    <property type="project" value="UniProtKB-KW"/>
</dbReference>
<dbReference type="InterPro" id="IPR036514">
    <property type="entry name" value="SGNH_hydro_sf"/>
</dbReference>
<dbReference type="CDD" id="cd01830">
    <property type="entry name" value="XynE_like"/>
    <property type="match status" value="1"/>
</dbReference>
<feature type="domain" description="SGNH hydrolase-type esterase" evidence="2">
    <location>
        <begin position="202"/>
        <end position="398"/>
    </location>
</feature>
<dbReference type="Gene3D" id="3.40.50.1110">
    <property type="entry name" value="SGNH hydrolase"/>
    <property type="match status" value="1"/>
</dbReference>
<keyword evidence="4" id="KW-1185">Reference proteome</keyword>
<dbReference type="InterPro" id="IPR053140">
    <property type="entry name" value="GDSL_Rv0518-like"/>
</dbReference>
<organism evidence="3 4">
    <name type="scientific">Sphingomonas molluscorum</name>
    <dbReference type="NCBI Taxonomy" id="418184"/>
    <lineage>
        <taxon>Bacteria</taxon>
        <taxon>Pseudomonadati</taxon>
        <taxon>Pseudomonadota</taxon>
        <taxon>Alphaproteobacteria</taxon>
        <taxon>Sphingomonadales</taxon>
        <taxon>Sphingomonadaceae</taxon>
        <taxon>Sphingomonas</taxon>
    </lineage>
</organism>
<evidence type="ECO:0000256" key="1">
    <source>
        <dbReference type="SAM" id="SignalP"/>
    </source>
</evidence>
<dbReference type="Proteomes" id="UP001380365">
    <property type="component" value="Unassembled WGS sequence"/>
</dbReference>
<gene>
    <name evidence="3" type="ORF">WH159_08925</name>
</gene>
<reference evidence="3 4" key="1">
    <citation type="submission" date="2023-12" db="EMBL/GenBank/DDBJ databases">
        <title>Gut-associated functions are favored during microbiome assembly across C. elegans life.</title>
        <authorList>
            <person name="Zimmermann J."/>
        </authorList>
    </citation>
    <scope>NUCLEOTIDE SEQUENCE [LARGE SCALE GENOMIC DNA]</scope>
    <source>
        <strain evidence="3 4">JUb134</strain>
    </source>
</reference>
<keyword evidence="1" id="KW-0732">Signal</keyword>
<evidence type="ECO:0000259" key="2">
    <source>
        <dbReference type="Pfam" id="PF13472"/>
    </source>
</evidence>